<dbReference type="FunFam" id="2.60.40.1180:FF:000044">
    <property type="entry name" value="Alpha-glucosidase 1"/>
    <property type="match status" value="1"/>
</dbReference>
<feature type="domain" description="Glycoside hydrolase family 31 TIM barrel" evidence="10">
    <location>
        <begin position="230"/>
        <end position="604"/>
    </location>
</feature>
<keyword evidence="14" id="KW-1185">Reference proteome</keyword>
<dbReference type="InterPro" id="IPR000322">
    <property type="entry name" value="Glyco_hydro_31_TIM"/>
</dbReference>
<feature type="domain" description="Glycosyl hydrolase family 31 C-terminal" evidence="12">
    <location>
        <begin position="612"/>
        <end position="702"/>
    </location>
</feature>
<dbReference type="SUPFAM" id="SSF74650">
    <property type="entry name" value="Galactose mutarotase-like"/>
    <property type="match status" value="1"/>
</dbReference>
<name>W1NX46_AMBTC</name>
<dbReference type="EMBL" id="KI395040">
    <property type="protein sequence ID" value="ERM99244.1"/>
    <property type="molecule type" value="Genomic_DNA"/>
</dbReference>
<comment type="catalytic activity">
    <reaction evidence="1">
        <text>Hydrolysis of terminal, non-reducing (1-&gt;4)-linked alpha-D-glucose residues with release of alpha-D-glucose.</text>
        <dbReference type="EC" id="3.2.1.20"/>
    </reaction>
</comment>
<dbReference type="HOGENOM" id="CLU_000631_11_2_1"/>
<dbReference type="Pfam" id="PF21365">
    <property type="entry name" value="Glyco_hydro_31_3rd"/>
    <property type="match status" value="1"/>
</dbReference>
<dbReference type="Proteomes" id="UP000017836">
    <property type="component" value="Unassembled WGS sequence"/>
</dbReference>
<evidence type="ECO:0000313" key="14">
    <source>
        <dbReference type="Proteomes" id="UP000017836"/>
    </source>
</evidence>
<evidence type="ECO:0000256" key="2">
    <source>
        <dbReference type="ARBA" id="ARBA00007806"/>
    </source>
</evidence>
<evidence type="ECO:0000256" key="6">
    <source>
        <dbReference type="ARBA" id="ARBA00023180"/>
    </source>
</evidence>
<keyword evidence="6" id="KW-0325">Glycoprotein</keyword>
<evidence type="ECO:0000313" key="13">
    <source>
        <dbReference type="EMBL" id="ERM99244.1"/>
    </source>
</evidence>
<dbReference type="eggNOG" id="KOG1065">
    <property type="taxonomic scope" value="Eukaryota"/>
</dbReference>
<comment type="similarity">
    <text evidence="2 9">Belongs to the glycosyl hydrolase 31 family.</text>
</comment>
<evidence type="ECO:0000256" key="7">
    <source>
        <dbReference type="ARBA" id="ARBA00023295"/>
    </source>
</evidence>
<dbReference type="CDD" id="cd06602">
    <property type="entry name" value="GH31_MGAM_SI_GAA"/>
    <property type="match status" value="1"/>
</dbReference>
<dbReference type="PROSITE" id="PS00707">
    <property type="entry name" value="GLYCOSYL_HYDROL_F31_2"/>
    <property type="match status" value="1"/>
</dbReference>
<evidence type="ECO:0000256" key="5">
    <source>
        <dbReference type="ARBA" id="ARBA00022801"/>
    </source>
</evidence>
<dbReference type="STRING" id="13333.W1NX46"/>
<evidence type="ECO:0000256" key="3">
    <source>
        <dbReference type="ARBA" id="ARBA00012741"/>
    </source>
</evidence>
<dbReference type="PROSITE" id="PS00129">
    <property type="entry name" value="GLYCOSYL_HYDROL_F31_1"/>
    <property type="match status" value="1"/>
</dbReference>
<keyword evidence="5 9" id="KW-0378">Hydrolase</keyword>
<dbReference type="InterPro" id="IPR013780">
    <property type="entry name" value="Glyco_hydro_b"/>
</dbReference>
<evidence type="ECO:0000259" key="12">
    <source>
        <dbReference type="Pfam" id="PF21365"/>
    </source>
</evidence>
<dbReference type="GO" id="GO:0004553">
    <property type="term" value="F:hydrolase activity, hydrolyzing O-glycosyl compounds"/>
    <property type="evidence" value="ECO:0000318"/>
    <property type="project" value="GO_Central"/>
</dbReference>
<dbReference type="InterPro" id="IPR011013">
    <property type="entry name" value="Gal_mutarotase_sf_dom"/>
</dbReference>
<proteinExistence type="inferred from homology"/>
<dbReference type="SUPFAM" id="SSF51011">
    <property type="entry name" value="Glycosyl hydrolase domain"/>
    <property type="match status" value="1"/>
</dbReference>
<dbReference type="Gramene" id="ERM99244">
    <property type="protein sequence ID" value="ERM99244"/>
    <property type="gene ID" value="AMTR_s00092p00134420"/>
</dbReference>
<dbReference type="PANTHER" id="PTHR22762">
    <property type="entry name" value="ALPHA-GLUCOSIDASE"/>
    <property type="match status" value="1"/>
</dbReference>
<dbReference type="Gene3D" id="2.60.40.1760">
    <property type="entry name" value="glycosyl hydrolase (family 31)"/>
    <property type="match status" value="1"/>
</dbReference>
<evidence type="ECO:0000256" key="9">
    <source>
        <dbReference type="RuleBase" id="RU361185"/>
    </source>
</evidence>
<dbReference type="Pfam" id="PF13802">
    <property type="entry name" value="Gal_mutarotas_2"/>
    <property type="match status" value="1"/>
</dbReference>
<dbReference type="Gene3D" id="2.60.40.1180">
    <property type="entry name" value="Golgi alpha-mannosidase II"/>
    <property type="match status" value="2"/>
</dbReference>
<dbReference type="FunFam" id="3.20.20.80:FF:000016">
    <property type="entry name" value="Maltase-glucoamylase, intestinal"/>
    <property type="match status" value="1"/>
</dbReference>
<dbReference type="InterPro" id="IPR048395">
    <property type="entry name" value="Glyco_hydro_31_C"/>
</dbReference>
<dbReference type="SUPFAM" id="SSF51445">
    <property type="entry name" value="(Trans)glycosidases"/>
    <property type="match status" value="1"/>
</dbReference>
<protein>
    <recommendedName>
        <fullName evidence="3">alpha-glucosidase</fullName>
        <ecNumber evidence="3">3.2.1.20</ecNumber>
    </recommendedName>
    <alternativeName>
        <fullName evidence="8">Maltase</fullName>
    </alternativeName>
</protein>
<dbReference type="GO" id="GO:0030246">
    <property type="term" value="F:carbohydrate binding"/>
    <property type="evidence" value="ECO:0007669"/>
    <property type="project" value="InterPro"/>
</dbReference>
<gene>
    <name evidence="13" type="ORF">AMTR_s00092p00134420</name>
</gene>
<evidence type="ECO:0000259" key="11">
    <source>
        <dbReference type="Pfam" id="PF13802"/>
    </source>
</evidence>
<evidence type="ECO:0000256" key="4">
    <source>
        <dbReference type="ARBA" id="ARBA00022729"/>
    </source>
</evidence>
<dbReference type="InterPro" id="IPR017853">
    <property type="entry name" value="GH"/>
</dbReference>
<sequence length="851" mass="94571">MCVRESDFETPERLRVRITDADHARWEIPASIIPRPPPHSPEVIKLPPNYPSQIPNLSPPDSDLEFTVLSNHPFAFTISRRSSNETLFNISPSEPNSRTGIVFKDQYLEISSQIPTNAALYGLGEHTKDTLRLVPNDAFTMWNADIGTFNLNLNLYGSHPFYMDVRFPATGKDSPMAHGVLLMNSNGMDVEYGGSFVKYRVVGGVLDFYFFAGPLPENVVQQYTELVGRPAPMPYWSFGFHQCRYGYKNVSDLEGVVARYAKARIPLEVMWTDIDYMDAYKDFTLNPINFPANRMRQFVDNLHKNGQKYIVIIDPGINVNDTYATYQRGNVADVWVKQGGKPYLAQVWPGPVYFPDFFNPAASPYWQKEISEFHLTLPFDGLWIDMNEVSNFCSGTLCSLPPPGSLCPRPDAYTACCLVCSDENANALDKPPYDINNSGNNRPLGNKTLPASAMHHGNIPEYDAHNLYGLLESKATHDALANITNKRPFVLSRSTFIGSGTHTAHWTGDNAATWPDLARSVPAILSFGLFGVPMVGADICGFNGNTNEELCNRWIQLGAFYPFSRDHSDINSIRQELYLWDSVTRSAREALGLRYRLLPHFYTLMYEAHTKGTPIARPLFFSFPNDTTTYNISSQFMLGRGLMVSPVLTQGATSVQAYFPVGTWFNLFDMKSAPITVTTGQQVVLNTPLEKTNVHLREGNVLVMQESRMTTEEVRTSGFTIVVAVGTEEAKGELYIDDGKRMEMGGEGDGWSFVRFYGGFVGGGVVRVRSEVEKGGFASGQGLVIKKVVFPGLGDGMNPKTLSLIVEGKGMDLNGAGASLNNGVAEINGLSLLIGKEFDLRMNMEQKILIN</sequence>
<dbReference type="InterPro" id="IPR025887">
    <property type="entry name" value="Glyco_hydro_31_N_dom"/>
</dbReference>
<dbReference type="OMA" id="NYTASPF"/>
<keyword evidence="4" id="KW-0732">Signal</keyword>
<dbReference type="Pfam" id="PF01055">
    <property type="entry name" value="Glyco_hydro_31_2nd"/>
    <property type="match status" value="1"/>
</dbReference>
<feature type="domain" description="Glycoside hydrolase family 31 N-terminal" evidence="11">
    <location>
        <begin position="12"/>
        <end position="186"/>
    </location>
</feature>
<reference evidence="14" key="1">
    <citation type="journal article" date="2013" name="Science">
        <title>The Amborella genome and the evolution of flowering plants.</title>
        <authorList>
            <consortium name="Amborella Genome Project"/>
        </authorList>
    </citation>
    <scope>NUCLEOTIDE SEQUENCE [LARGE SCALE GENOMIC DNA]</scope>
</reference>
<dbReference type="PANTHER" id="PTHR22762:SF133">
    <property type="entry name" value="P-TYPE DOMAIN-CONTAINING PROTEIN"/>
    <property type="match status" value="1"/>
</dbReference>
<dbReference type="EC" id="3.2.1.20" evidence="3"/>
<dbReference type="GO" id="GO:0005975">
    <property type="term" value="P:carbohydrate metabolic process"/>
    <property type="evidence" value="ECO:0007669"/>
    <property type="project" value="InterPro"/>
</dbReference>
<dbReference type="Gene3D" id="3.20.20.80">
    <property type="entry name" value="Glycosidases"/>
    <property type="match status" value="1"/>
</dbReference>
<evidence type="ECO:0000259" key="10">
    <source>
        <dbReference type="Pfam" id="PF01055"/>
    </source>
</evidence>
<dbReference type="AlphaFoldDB" id="W1NX46"/>
<organism evidence="13 14">
    <name type="scientific">Amborella trichopoda</name>
    <dbReference type="NCBI Taxonomy" id="13333"/>
    <lineage>
        <taxon>Eukaryota</taxon>
        <taxon>Viridiplantae</taxon>
        <taxon>Streptophyta</taxon>
        <taxon>Embryophyta</taxon>
        <taxon>Tracheophyta</taxon>
        <taxon>Spermatophyta</taxon>
        <taxon>Magnoliopsida</taxon>
        <taxon>Amborellales</taxon>
        <taxon>Amborellaceae</taxon>
        <taxon>Amborella</taxon>
    </lineage>
</organism>
<dbReference type="InterPro" id="IPR030458">
    <property type="entry name" value="Glyco_hydro_31_AS"/>
</dbReference>
<evidence type="ECO:0000256" key="1">
    <source>
        <dbReference type="ARBA" id="ARBA00001657"/>
    </source>
</evidence>
<dbReference type="CDD" id="cd14752">
    <property type="entry name" value="GH31_N"/>
    <property type="match status" value="1"/>
</dbReference>
<evidence type="ECO:0000256" key="8">
    <source>
        <dbReference type="ARBA" id="ARBA00041343"/>
    </source>
</evidence>
<keyword evidence="7 9" id="KW-0326">Glycosidase</keyword>
<dbReference type="InterPro" id="IPR030459">
    <property type="entry name" value="Glyco_hydro_31_CS"/>
</dbReference>
<dbReference type="GO" id="GO:0090599">
    <property type="term" value="F:alpha-glucosidase activity"/>
    <property type="evidence" value="ECO:0007669"/>
    <property type="project" value="UniProtKB-ARBA"/>
</dbReference>
<accession>W1NX46</accession>